<reference evidence="1" key="1">
    <citation type="submission" date="2021-03" db="EMBL/GenBank/DDBJ databases">
        <authorList>
            <consortium name="DOE Joint Genome Institute"/>
            <person name="Ahrendt S."/>
            <person name="Looney B.P."/>
            <person name="Miyauchi S."/>
            <person name="Morin E."/>
            <person name="Drula E."/>
            <person name="Courty P.E."/>
            <person name="Chicoki N."/>
            <person name="Fauchery L."/>
            <person name="Kohler A."/>
            <person name="Kuo A."/>
            <person name="Labutti K."/>
            <person name="Pangilinan J."/>
            <person name="Lipzen A."/>
            <person name="Riley R."/>
            <person name="Andreopoulos W."/>
            <person name="He G."/>
            <person name="Johnson J."/>
            <person name="Barry K.W."/>
            <person name="Grigoriev I.V."/>
            <person name="Nagy L."/>
            <person name="Hibbett D."/>
            <person name="Henrissat B."/>
            <person name="Matheny P.B."/>
            <person name="Labbe J."/>
            <person name="Martin F."/>
        </authorList>
    </citation>
    <scope>NUCLEOTIDE SEQUENCE</scope>
    <source>
        <strain evidence="1">HHB10654</strain>
    </source>
</reference>
<name>A0ACB8TIS0_9AGAM</name>
<dbReference type="Proteomes" id="UP000814140">
    <property type="component" value="Unassembled WGS sequence"/>
</dbReference>
<evidence type="ECO:0000313" key="1">
    <source>
        <dbReference type="EMBL" id="KAI0068318.1"/>
    </source>
</evidence>
<keyword evidence="2" id="KW-1185">Reference proteome</keyword>
<organism evidence="1 2">
    <name type="scientific">Artomyces pyxidatus</name>
    <dbReference type="NCBI Taxonomy" id="48021"/>
    <lineage>
        <taxon>Eukaryota</taxon>
        <taxon>Fungi</taxon>
        <taxon>Dikarya</taxon>
        <taxon>Basidiomycota</taxon>
        <taxon>Agaricomycotina</taxon>
        <taxon>Agaricomycetes</taxon>
        <taxon>Russulales</taxon>
        <taxon>Auriscalpiaceae</taxon>
        <taxon>Artomyces</taxon>
    </lineage>
</organism>
<accession>A0ACB8TIS0</accession>
<proteinExistence type="predicted"/>
<dbReference type="EMBL" id="MU277188">
    <property type="protein sequence ID" value="KAI0068318.1"/>
    <property type="molecule type" value="Genomic_DNA"/>
</dbReference>
<reference evidence="1" key="2">
    <citation type="journal article" date="2022" name="New Phytol.">
        <title>Evolutionary transition to the ectomycorrhizal habit in the genomes of a hyperdiverse lineage of mushroom-forming fungi.</title>
        <authorList>
            <person name="Looney B."/>
            <person name="Miyauchi S."/>
            <person name="Morin E."/>
            <person name="Drula E."/>
            <person name="Courty P.E."/>
            <person name="Kohler A."/>
            <person name="Kuo A."/>
            <person name="LaButti K."/>
            <person name="Pangilinan J."/>
            <person name="Lipzen A."/>
            <person name="Riley R."/>
            <person name="Andreopoulos W."/>
            <person name="He G."/>
            <person name="Johnson J."/>
            <person name="Nolan M."/>
            <person name="Tritt A."/>
            <person name="Barry K.W."/>
            <person name="Grigoriev I.V."/>
            <person name="Nagy L.G."/>
            <person name="Hibbett D."/>
            <person name="Henrissat B."/>
            <person name="Matheny P.B."/>
            <person name="Labbe J."/>
            <person name="Martin F.M."/>
        </authorList>
    </citation>
    <scope>NUCLEOTIDE SEQUENCE</scope>
    <source>
        <strain evidence="1">HHB10654</strain>
    </source>
</reference>
<comment type="caution">
    <text evidence="1">The sequence shown here is derived from an EMBL/GenBank/DDBJ whole genome shotgun (WGS) entry which is preliminary data.</text>
</comment>
<gene>
    <name evidence="1" type="ORF">BV25DRAFT_555750</name>
</gene>
<sequence length="175" mass="18994">MAQLRSVSPPHQTTCLAPHFESGAAVLGHPETPAAVAPPVLRSRPSVDLATAPTRSQCESRTHRLTTGQCTVQMQCKIHVRQARGGLCTPVPIRYETFGVIFPVPNEFAAMPWRLLFKSSPMPAEKEVAIFGNDLLMSFMKASISSASSTSPEPFRSMYPTRAASVRAMPAEEAE</sequence>
<evidence type="ECO:0000313" key="2">
    <source>
        <dbReference type="Proteomes" id="UP000814140"/>
    </source>
</evidence>
<protein>
    <submittedName>
        <fullName evidence="1">Uncharacterized protein</fullName>
    </submittedName>
</protein>